<dbReference type="PANTHER" id="PTHR11319:SF35">
    <property type="entry name" value="OUTER MEMBRANE PROTEIN PMPC-RELATED"/>
    <property type="match status" value="1"/>
</dbReference>
<protein>
    <recommendedName>
        <fullName evidence="1">Ig-like domain-containing protein</fullName>
    </recommendedName>
</protein>
<dbReference type="EMBL" id="BGZP01000016">
    <property type="protein sequence ID" value="GBR77665.1"/>
    <property type="molecule type" value="Genomic_DNA"/>
</dbReference>
<feature type="domain" description="Ig-like" evidence="1">
    <location>
        <begin position="353"/>
        <end position="423"/>
    </location>
</feature>
<dbReference type="InterPro" id="IPR012334">
    <property type="entry name" value="Pectin_lyas_fold"/>
</dbReference>
<evidence type="ECO:0000259" key="1">
    <source>
        <dbReference type="Pfam" id="PF19081"/>
    </source>
</evidence>
<evidence type="ECO:0000313" key="2">
    <source>
        <dbReference type="EMBL" id="GBR77665.1"/>
    </source>
</evidence>
<dbReference type="InterPro" id="IPR059226">
    <property type="entry name" value="Choice_anch_Q_dom"/>
</dbReference>
<dbReference type="PANTHER" id="PTHR11319">
    <property type="entry name" value="G PROTEIN-COUPLED RECEPTOR-RELATED"/>
    <property type="match status" value="1"/>
</dbReference>
<accession>A0A388TNC3</accession>
<dbReference type="InterPro" id="IPR044023">
    <property type="entry name" value="Ig_7"/>
</dbReference>
<feature type="non-terminal residue" evidence="2">
    <location>
        <position position="1"/>
    </location>
</feature>
<gene>
    <name evidence="2" type="ORF">RDn1_324</name>
</gene>
<keyword evidence="3" id="KW-1185">Reference proteome</keyword>
<name>A0A388TNC3_9BACT</name>
<reference evidence="2 3" key="1">
    <citation type="journal article" date="2019" name="ISME J.">
        <title>Genome analyses of uncultured TG2/ZB3 bacteria in 'Margulisbacteria' specifically attached to ectosymbiotic spirochetes of protists in the termite gut.</title>
        <authorList>
            <person name="Utami Y.D."/>
            <person name="Kuwahara H."/>
            <person name="Igai K."/>
            <person name="Murakami T."/>
            <person name="Sugaya K."/>
            <person name="Morikawa T."/>
            <person name="Nagura Y."/>
            <person name="Yuki M."/>
            <person name="Deevong P."/>
            <person name="Inoue T."/>
            <person name="Kihara K."/>
            <person name="Lo N."/>
            <person name="Yamada A."/>
            <person name="Ohkuma M."/>
            <person name="Hongoh Y."/>
        </authorList>
    </citation>
    <scope>NUCLEOTIDE SEQUENCE [LARGE SCALE GENOMIC DNA]</scope>
    <source>
        <strain evidence="2">RsDinE6-01</strain>
    </source>
</reference>
<comment type="caution">
    <text evidence="2">The sequence shown here is derived from an EMBL/GenBank/DDBJ whole genome shotgun (WGS) entry which is preliminary data.</text>
</comment>
<dbReference type="Pfam" id="PF19081">
    <property type="entry name" value="Ig_7"/>
    <property type="match status" value="1"/>
</dbReference>
<organism evidence="2 3">
    <name type="scientific">Candidatus Termititenax dinenymphae</name>
    <dbReference type="NCBI Taxonomy" id="2218523"/>
    <lineage>
        <taxon>Bacteria</taxon>
        <taxon>Bacillati</taxon>
        <taxon>Candidatus Margulisiibacteriota</taxon>
        <taxon>Candidatus Termititenacia</taxon>
        <taxon>Candidatus Termititenacales</taxon>
        <taxon>Candidatus Termititenacaceae</taxon>
        <taxon>Candidatus Termititenax</taxon>
    </lineage>
</organism>
<sequence length="613" mass="63767">GGGIYFENSSPTLNHIRVIKNTATEVALTGNGIFLSSSSPIMNNILIAQNSGISTSGSGGSGGGIAIYSGSSPKISNAQITGNKAGSGGGIYKSDCSQSPAKFTNVEISGNKASTTNINTGGGGGIFYYNGGKDTLTDVKITGNTADFQGGGIFINNNSSPVLTNVQITGNTANTNGGGICYGQNCFSALTNVTVAGNYASENSGGIYFYDDGQLISNSIIYGNSAGNSNNNVNNFTATIYQRSLVEDAETASINGANIIANSDPLFESGDTYYATNTTAITGGDYRLKPGSLAIDRGDSKTYQTLAIHPATDLAGSVRIRNYSIDLGAYETDCPGVIPLENIKVQGASICAEITGGQSVTLIASCSNPVDAIFRWYETKDSQTALHTGNTFTTPPLEGTTYYLSADKEGDYCENSIRKKVTIAKKTVPQRYYVKENAVGDGSSWDNASGDLQMMINVACAKDTIFVAAGTYKPNRPNDDLKNISLNNRSNAFVLKEGVKIFGGFDKSIAGTDCPIAGRAKDANGIMTDTTILSGGNYSYHVVIGASLTPATVLDGFKITGGKANTNSDLIINGNADTIHQRHGAGMYLRAASPTLNNILITGNTATINGGGM</sequence>
<evidence type="ECO:0000313" key="3">
    <source>
        <dbReference type="Proteomes" id="UP000282196"/>
    </source>
</evidence>
<dbReference type="AlphaFoldDB" id="A0A388TNC3"/>
<dbReference type="SUPFAM" id="SSF51126">
    <property type="entry name" value="Pectin lyase-like"/>
    <property type="match status" value="2"/>
</dbReference>
<dbReference type="Proteomes" id="UP000282196">
    <property type="component" value="Unassembled WGS sequence"/>
</dbReference>
<dbReference type="Gene3D" id="2.160.20.10">
    <property type="entry name" value="Single-stranded right-handed beta-helix, Pectin lyase-like"/>
    <property type="match status" value="2"/>
</dbReference>
<dbReference type="InterPro" id="IPR006626">
    <property type="entry name" value="PbH1"/>
</dbReference>
<dbReference type="InterPro" id="IPR011050">
    <property type="entry name" value="Pectin_lyase_fold/virulence"/>
</dbReference>
<feature type="non-terminal residue" evidence="2">
    <location>
        <position position="613"/>
    </location>
</feature>
<proteinExistence type="predicted"/>
<dbReference type="NCBIfam" id="NF041518">
    <property type="entry name" value="choice_anch_Q"/>
    <property type="match status" value="1"/>
</dbReference>
<dbReference type="SMART" id="SM00710">
    <property type="entry name" value="PbH1"/>
    <property type="match status" value="7"/>
</dbReference>